<keyword evidence="3" id="KW-1185">Reference proteome</keyword>
<name>A0A4Y3II48_9VIBR</name>
<reference evidence="2 3" key="1">
    <citation type="submission" date="2019-06" db="EMBL/GenBank/DDBJ databases">
        <title>Whole genome shotgun sequence of Vibrio comitans NBRC 102076.</title>
        <authorList>
            <person name="Hosoyama A."/>
            <person name="Uohara A."/>
            <person name="Ohji S."/>
            <person name="Ichikawa N."/>
        </authorList>
    </citation>
    <scope>NUCLEOTIDE SEQUENCE [LARGE SCALE GENOMIC DNA]</scope>
    <source>
        <strain evidence="2 3">NBRC 102076</strain>
    </source>
</reference>
<keyword evidence="1" id="KW-0732">Signal</keyword>
<dbReference type="OrthoDB" id="7593840at2"/>
<dbReference type="Proteomes" id="UP000318242">
    <property type="component" value="Unassembled WGS sequence"/>
</dbReference>
<evidence type="ECO:0000256" key="1">
    <source>
        <dbReference type="SAM" id="SignalP"/>
    </source>
</evidence>
<sequence>MIHIIKQTAKRSLSTVVAPIILSCSFNVLAEENSQFQPELKGKQIFKHYGIDDDLPKLGISSLDMGEHLVEQIDRTIYLGDEERKSSVYLVKSTDQKGNIDLRIKHERSQLDDHVDAIEEIEKSTRTQYRLRNWAQSYDPASVRATELDNGDVNVSFNYSKYGLPQDIAYFRFMSVEVLISDGKPQTMQISNTTPFKLDGYSIEEYRQVITFQQLESGKLIMIEKSVEMNGKKRKKPVRIVESIVPIALYDEEGVNIIDEARLTEASDPRLIEERVEVNRTFPLMGDMVARQGIDLPLPFGISMAYRNQDMNIPTNDFVIGGIRLNDFFDPTDTFANVNAEVLTLRGDVNILPFWNMFGYVGKINVDANVDAGYTGAAGEKIQEMLNNKAPGLGDEFCDALTAICQPGRLNVPLNLKYDLVGIGTTLSVGYKEFFASVTGTYSTTRMEGSSSWGDGLITVQPMLGYQLVDYRAQFFVGAEYQGLKSRMQGRVITGDIEFDYDVGVELNEWAALVGVNKQFGKHYQMSLLYNKGETRDSMTLNFGYRF</sequence>
<comment type="caution">
    <text evidence="2">The sequence shown here is derived from an EMBL/GenBank/DDBJ whole genome shotgun (WGS) entry which is preliminary data.</text>
</comment>
<evidence type="ECO:0000313" key="3">
    <source>
        <dbReference type="Proteomes" id="UP000318242"/>
    </source>
</evidence>
<evidence type="ECO:0000313" key="2">
    <source>
        <dbReference type="EMBL" id="GEA59199.1"/>
    </source>
</evidence>
<feature type="signal peptide" evidence="1">
    <location>
        <begin position="1"/>
        <end position="30"/>
    </location>
</feature>
<dbReference type="PROSITE" id="PS51257">
    <property type="entry name" value="PROKAR_LIPOPROTEIN"/>
    <property type="match status" value="1"/>
</dbReference>
<feature type="chain" id="PRO_5021267398" evidence="1">
    <location>
        <begin position="31"/>
        <end position="547"/>
    </location>
</feature>
<gene>
    <name evidence="2" type="ORF">VCO01S_03920</name>
</gene>
<proteinExistence type="predicted"/>
<dbReference type="EMBL" id="BJLH01000002">
    <property type="protein sequence ID" value="GEA59199.1"/>
    <property type="molecule type" value="Genomic_DNA"/>
</dbReference>
<dbReference type="AlphaFoldDB" id="A0A4Y3II48"/>
<accession>A0A4Y3II48</accession>
<protein>
    <submittedName>
        <fullName evidence="2">Uncharacterized protein</fullName>
    </submittedName>
</protein>
<dbReference type="RefSeq" id="WP_141268837.1">
    <property type="nucleotide sequence ID" value="NZ_BJLH01000002.1"/>
</dbReference>
<organism evidence="2 3">
    <name type="scientific">Vibrio comitans NBRC 102076</name>
    <dbReference type="NCBI Taxonomy" id="1219078"/>
    <lineage>
        <taxon>Bacteria</taxon>
        <taxon>Pseudomonadati</taxon>
        <taxon>Pseudomonadota</taxon>
        <taxon>Gammaproteobacteria</taxon>
        <taxon>Vibrionales</taxon>
        <taxon>Vibrionaceae</taxon>
        <taxon>Vibrio</taxon>
    </lineage>
</organism>